<keyword evidence="1" id="KW-0472">Membrane</keyword>
<feature type="transmembrane region" description="Helical" evidence="1">
    <location>
        <begin position="361"/>
        <end position="379"/>
    </location>
</feature>
<protein>
    <recommendedName>
        <fullName evidence="2">Signal transduction histidine kinase internal region domain-containing protein</fullName>
    </recommendedName>
</protein>
<name>A0A2V4A1J0_9BACT</name>
<dbReference type="AlphaFoldDB" id="A0A2V4A1J0"/>
<feature type="transmembrane region" description="Helical" evidence="1">
    <location>
        <begin position="286"/>
        <end position="308"/>
    </location>
</feature>
<dbReference type="Gene3D" id="3.30.565.10">
    <property type="entry name" value="Histidine kinase-like ATPase, C-terminal domain"/>
    <property type="match status" value="1"/>
</dbReference>
<evidence type="ECO:0000313" key="4">
    <source>
        <dbReference type="Proteomes" id="UP000248079"/>
    </source>
</evidence>
<proteinExistence type="predicted"/>
<dbReference type="GO" id="GO:0016020">
    <property type="term" value="C:membrane"/>
    <property type="evidence" value="ECO:0007669"/>
    <property type="project" value="InterPro"/>
</dbReference>
<dbReference type="EMBL" id="QFLI01000002">
    <property type="protein sequence ID" value="PXY02451.1"/>
    <property type="molecule type" value="Genomic_DNA"/>
</dbReference>
<dbReference type="PANTHER" id="PTHR34220">
    <property type="entry name" value="SENSOR HISTIDINE KINASE YPDA"/>
    <property type="match status" value="1"/>
</dbReference>
<feature type="transmembrane region" description="Helical" evidence="1">
    <location>
        <begin position="254"/>
        <end position="271"/>
    </location>
</feature>
<keyword evidence="1" id="KW-0812">Transmembrane</keyword>
<sequence>MRQILVAIFLLSNLVPVLLFGQSNKIHPNMEHTYWNFIRAKILPPNAKAYRFEKDIRIHLKGGFNKQDSVCIQQLIEKVKPLINTVNIELNDSLPNVTLWIRSGTGARKIHNFYGLQKYGTITSQEHQFSFDDMEQTLRKPYLEYYLISSLTAKQHNPTGDTGIAQSIFHEDDPIKTNFTEVDQFLIQKLYSKDFYSQFKSNFNGSLIDYYYYRFGDRIQFASEAIAIILGFVSLLLLLKFHLIKTESKNWKEFVKQGFLIINCILFFYLLSQRFTEYKFIIWPDILKIVLLTQVLLFFELLFIYLIEKRFKVQKISTKLIKQSVTTSVFTYLFFIGYSYILPLSLSYKIYWNWELSFEQMTIVIMVVCFRLIFNFTNFQNIQEIRLRDMELSKLKLLKTKAELQSLHSRINPHFLYNSLNSIATLAHISPEKTEDMALELSDFFRYAINHNNQDMIEIKKEVEITRTYLQIEKVRFGEKLDFQIDIDEEIETSLVPRFLIQPLIENSIKHGISKIQDTGKIKLEIKKKDDELSIIVHDNGPDFPDTPISGYGLRSLYEKLEIIYEKSAKITWQNQPNKHICIRLPLSQKKLPHEN</sequence>
<dbReference type="Proteomes" id="UP000248079">
    <property type="component" value="Unassembled WGS sequence"/>
</dbReference>
<feature type="transmembrane region" description="Helical" evidence="1">
    <location>
        <begin position="221"/>
        <end position="242"/>
    </location>
</feature>
<dbReference type="SUPFAM" id="SSF55874">
    <property type="entry name" value="ATPase domain of HSP90 chaperone/DNA topoisomerase II/histidine kinase"/>
    <property type="match status" value="1"/>
</dbReference>
<evidence type="ECO:0000256" key="1">
    <source>
        <dbReference type="SAM" id="Phobius"/>
    </source>
</evidence>
<evidence type="ECO:0000259" key="2">
    <source>
        <dbReference type="Pfam" id="PF06580"/>
    </source>
</evidence>
<dbReference type="GO" id="GO:0000155">
    <property type="term" value="F:phosphorelay sensor kinase activity"/>
    <property type="evidence" value="ECO:0007669"/>
    <property type="project" value="InterPro"/>
</dbReference>
<reference evidence="3 4" key="1">
    <citation type="submission" date="2018-05" db="EMBL/GenBank/DDBJ databases">
        <title>Marinifilum breve JC075T sp. nov., a marine bacterium isolated from Yongle Blue Hole in the South China Sea.</title>
        <authorList>
            <person name="Fu T."/>
        </authorList>
    </citation>
    <scope>NUCLEOTIDE SEQUENCE [LARGE SCALE GENOMIC DNA]</scope>
    <source>
        <strain evidence="3 4">JC075</strain>
    </source>
</reference>
<comment type="caution">
    <text evidence="3">The sequence shown here is derived from an EMBL/GenBank/DDBJ whole genome shotgun (WGS) entry which is preliminary data.</text>
</comment>
<organism evidence="3 4">
    <name type="scientific">Marinifilum breve</name>
    <dbReference type="NCBI Taxonomy" id="2184082"/>
    <lineage>
        <taxon>Bacteria</taxon>
        <taxon>Pseudomonadati</taxon>
        <taxon>Bacteroidota</taxon>
        <taxon>Bacteroidia</taxon>
        <taxon>Marinilabiliales</taxon>
        <taxon>Marinifilaceae</taxon>
    </lineage>
</organism>
<feature type="domain" description="Signal transduction histidine kinase internal region" evidence="2">
    <location>
        <begin position="402"/>
        <end position="481"/>
    </location>
</feature>
<keyword evidence="4" id="KW-1185">Reference proteome</keyword>
<dbReference type="InterPro" id="IPR036890">
    <property type="entry name" value="HATPase_C_sf"/>
</dbReference>
<dbReference type="InterPro" id="IPR050640">
    <property type="entry name" value="Bact_2-comp_sensor_kinase"/>
</dbReference>
<dbReference type="Pfam" id="PF06580">
    <property type="entry name" value="His_kinase"/>
    <property type="match status" value="1"/>
</dbReference>
<accession>A0A2V4A1J0</accession>
<keyword evidence="1" id="KW-1133">Transmembrane helix</keyword>
<gene>
    <name evidence="3" type="ORF">DF185_07315</name>
</gene>
<dbReference type="RefSeq" id="WP_110360084.1">
    <property type="nucleotide sequence ID" value="NZ_QFLI01000002.1"/>
</dbReference>
<feature type="transmembrane region" description="Helical" evidence="1">
    <location>
        <begin position="320"/>
        <end position="341"/>
    </location>
</feature>
<evidence type="ECO:0000313" key="3">
    <source>
        <dbReference type="EMBL" id="PXY02451.1"/>
    </source>
</evidence>
<dbReference type="OrthoDB" id="6190788at2"/>
<dbReference type="PANTHER" id="PTHR34220:SF7">
    <property type="entry name" value="SENSOR HISTIDINE KINASE YPDA"/>
    <property type="match status" value="1"/>
</dbReference>
<dbReference type="InterPro" id="IPR010559">
    <property type="entry name" value="Sig_transdc_His_kin_internal"/>
</dbReference>